<reference evidence="1" key="1">
    <citation type="submission" date="2015-12" db="EMBL/GenBank/DDBJ databases">
        <title>Gene expression during late stages of embryo sac development: a critical building block for successful pollen-pistil interactions.</title>
        <authorList>
            <person name="Liu Y."/>
            <person name="Joly V."/>
            <person name="Sabar M."/>
            <person name="Matton D.P."/>
        </authorList>
    </citation>
    <scope>NUCLEOTIDE SEQUENCE</scope>
</reference>
<proteinExistence type="predicted"/>
<protein>
    <submittedName>
        <fullName evidence="1">Putative ovule protein</fullName>
    </submittedName>
</protein>
<name>A0A0V0GU33_SOLCH</name>
<accession>A0A0V0GU33</accession>
<organism evidence="1">
    <name type="scientific">Solanum chacoense</name>
    <name type="common">Chaco potato</name>
    <dbReference type="NCBI Taxonomy" id="4108"/>
    <lineage>
        <taxon>Eukaryota</taxon>
        <taxon>Viridiplantae</taxon>
        <taxon>Streptophyta</taxon>
        <taxon>Embryophyta</taxon>
        <taxon>Tracheophyta</taxon>
        <taxon>Spermatophyta</taxon>
        <taxon>Magnoliopsida</taxon>
        <taxon>eudicotyledons</taxon>
        <taxon>Gunneridae</taxon>
        <taxon>Pentapetalae</taxon>
        <taxon>asterids</taxon>
        <taxon>lamiids</taxon>
        <taxon>Solanales</taxon>
        <taxon>Solanaceae</taxon>
        <taxon>Solanoideae</taxon>
        <taxon>Solaneae</taxon>
        <taxon>Solanum</taxon>
    </lineage>
</organism>
<dbReference type="EMBL" id="GEDG01032719">
    <property type="protein sequence ID" value="JAP10667.1"/>
    <property type="molecule type" value="Transcribed_RNA"/>
</dbReference>
<evidence type="ECO:0000313" key="1">
    <source>
        <dbReference type="EMBL" id="JAP10667.1"/>
    </source>
</evidence>
<sequence>MKNTKLMKKSSNFYRNYQKTSHGLCKPTVCMEVNSLMKDRSLCIVFITFLTRDSIGSTPDRIYNQPTL</sequence>
<dbReference type="AlphaFoldDB" id="A0A0V0GU33"/>